<proteinExistence type="predicted"/>
<protein>
    <submittedName>
        <fullName evidence="2">Porin</fullName>
    </submittedName>
</protein>
<organism evidence="2 3">
    <name type="scientific">Maribacter chungangensis</name>
    <dbReference type="NCBI Taxonomy" id="1069117"/>
    <lineage>
        <taxon>Bacteria</taxon>
        <taxon>Pseudomonadati</taxon>
        <taxon>Bacteroidota</taxon>
        <taxon>Flavobacteriia</taxon>
        <taxon>Flavobacteriales</taxon>
        <taxon>Flavobacteriaceae</taxon>
        <taxon>Maribacter</taxon>
    </lineage>
</organism>
<evidence type="ECO:0000313" key="3">
    <source>
        <dbReference type="Proteomes" id="UP001597012"/>
    </source>
</evidence>
<gene>
    <name evidence="2" type="ORF">ACFQZJ_14355</name>
</gene>
<dbReference type="EMBL" id="JBHTHY010000014">
    <property type="protein sequence ID" value="MFD0798651.1"/>
    <property type="molecule type" value="Genomic_DNA"/>
</dbReference>
<dbReference type="Proteomes" id="UP001597012">
    <property type="component" value="Unassembled WGS sequence"/>
</dbReference>
<sequence length="663" mass="75917">MKYFLTALFLLVAFGLMAQETEQESGLRPSADSIARTPRTKTRELPLAAMIDTVSIRNYKLISHQRDTTFLDTTLTIQKEYKYNYLRADDFELMPFGNIGQGYNKLGVDFERSNLYPRLGARAKHHRYREIEEMQYYNVMTPMTDLMFKTTLEEGQLLDALLTFNTSRRLNISIGYTGFRSLGKYNSEQIQSGNFISTVNYVSKNDRYLLRAHIAAQDITSQENGGLTEKELQFESGDDDFIDRPKVDVRFTDADNKVLGKRYYVDQQYKLIRSRQDSSLVEKTSLAITHSFNYETKFYQYLQDASDSYFGDAILGSINDKASLKVFNNDFGAAFYNKTLGALKGVVSVYNYNYFFNSILTTADGETVGNQLKGSEIAVGGDYRKQIGSFAVDGSLRYNVAGDLTGNVFNGSVSYVFNDKHRVKVALHSSSGMPDFNFLLYQSDYLNYNWQNTTNFEKERVNSMQVGLDSPLWGNLSMKFSALDNYTYFSADPNAVFEEGLEHANIKPLQEADGVTHLKIKYAKEFRLGKFALNNTVMYQSVSQDQSVLNVPQLVTRNTLYFSSDVFKKAMYLQTGVTLKYFTSYTMDAYNPVLGEFFVQNNEELGGFPLLDFFINAKVKQTRIYLKAEHFNSSFTGFNYYTAPNYPFRDFVVRFGLVWNFFS</sequence>
<reference evidence="3" key="1">
    <citation type="journal article" date="2019" name="Int. J. Syst. Evol. Microbiol.">
        <title>The Global Catalogue of Microorganisms (GCM) 10K type strain sequencing project: providing services to taxonomists for standard genome sequencing and annotation.</title>
        <authorList>
            <consortium name="The Broad Institute Genomics Platform"/>
            <consortium name="The Broad Institute Genome Sequencing Center for Infectious Disease"/>
            <person name="Wu L."/>
            <person name="Ma J."/>
        </authorList>
    </citation>
    <scope>NUCLEOTIDE SEQUENCE [LARGE SCALE GENOMIC DNA]</scope>
    <source>
        <strain evidence="3">CCUG 61948</strain>
    </source>
</reference>
<keyword evidence="1" id="KW-0732">Signal</keyword>
<name>A0ABW3B6V1_9FLAO</name>
<feature type="chain" id="PRO_5046204009" evidence="1">
    <location>
        <begin position="19"/>
        <end position="663"/>
    </location>
</feature>
<evidence type="ECO:0000313" key="2">
    <source>
        <dbReference type="EMBL" id="MFD0798651.1"/>
    </source>
</evidence>
<keyword evidence="3" id="KW-1185">Reference proteome</keyword>
<dbReference type="RefSeq" id="WP_379935507.1">
    <property type="nucleotide sequence ID" value="NZ_JBHTHY010000014.1"/>
</dbReference>
<accession>A0ABW3B6V1</accession>
<dbReference type="InterPro" id="IPR025631">
    <property type="entry name" value="Porin_10"/>
</dbReference>
<comment type="caution">
    <text evidence="2">The sequence shown here is derived from an EMBL/GenBank/DDBJ whole genome shotgun (WGS) entry which is preliminary data.</text>
</comment>
<dbReference type="Pfam" id="PF14121">
    <property type="entry name" value="Porin_10"/>
    <property type="match status" value="1"/>
</dbReference>
<feature type="signal peptide" evidence="1">
    <location>
        <begin position="1"/>
        <end position="18"/>
    </location>
</feature>
<evidence type="ECO:0000256" key="1">
    <source>
        <dbReference type="SAM" id="SignalP"/>
    </source>
</evidence>